<dbReference type="InterPro" id="IPR050654">
    <property type="entry name" value="AChE-related_enzymes"/>
</dbReference>
<evidence type="ECO:0000256" key="3">
    <source>
        <dbReference type="ARBA" id="ARBA00022801"/>
    </source>
</evidence>
<dbReference type="EMBL" id="JAIFTH010000040">
    <property type="protein sequence ID" value="KAG9511039.1"/>
    <property type="molecule type" value="Genomic_DNA"/>
</dbReference>
<keyword evidence="6" id="KW-0732">Signal</keyword>
<evidence type="ECO:0000313" key="8">
    <source>
        <dbReference type="EMBL" id="KAG9511039.1"/>
    </source>
</evidence>
<gene>
    <name evidence="8" type="ORF">GZH46_00404</name>
</gene>
<dbReference type="PANTHER" id="PTHR43918:SF4">
    <property type="entry name" value="CARBOXYLIC ESTER HYDROLASE"/>
    <property type="match status" value="1"/>
</dbReference>
<evidence type="ECO:0000256" key="5">
    <source>
        <dbReference type="SAM" id="MobiDB-lite"/>
    </source>
</evidence>
<evidence type="ECO:0000313" key="9">
    <source>
        <dbReference type="Proteomes" id="UP000825002"/>
    </source>
</evidence>
<organism evidence="8 9">
    <name type="scientific">Fragariocoptes setiger</name>
    <dbReference type="NCBI Taxonomy" id="1670756"/>
    <lineage>
        <taxon>Eukaryota</taxon>
        <taxon>Metazoa</taxon>
        <taxon>Ecdysozoa</taxon>
        <taxon>Arthropoda</taxon>
        <taxon>Chelicerata</taxon>
        <taxon>Arachnida</taxon>
        <taxon>Acari</taxon>
        <taxon>Acariformes</taxon>
        <taxon>Trombidiformes</taxon>
        <taxon>Prostigmata</taxon>
        <taxon>Eupodina</taxon>
        <taxon>Eriophyoidea</taxon>
        <taxon>Phytoptidae</taxon>
        <taxon>Fragariocoptes</taxon>
    </lineage>
</organism>
<feature type="compositionally biased region" description="Polar residues" evidence="5">
    <location>
        <begin position="93"/>
        <end position="112"/>
    </location>
</feature>
<evidence type="ECO:0000256" key="6">
    <source>
        <dbReference type="SAM" id="SignalP"/>
    </source>
</evidence>
<feature type="chain" id="PRO_5047520015" description="Carboxylesterase type B domain-containing protein" evidence="6">
    <location>
        <begin position="35"/>
        <end position="339"/>
    </location>
</feature>
<keyword evidence="4" id="KW-0325">Glycoprotein</keyword>
<dbReference type="InterPro" id="IPR029058">
    <property type="entry name" value="AB_hydrolase_fold"/>
</dbReference>
<dbReference type="Gene3D" id="3.40.50.1820">
    <property type="entry name" value="alpha/beta hydrolase"/>
    <property type="match status" value="1"/>
</dbReference>
<evidence type="ECO:0000256" key="1">
    <source>
        <dbReference type="ARBA" id="ARBA00005964"/>
    </source>
</evidence>
<feature type="region of interest" description="Disordered" evidence="5">
    <location>
        <begin position="133"/>
        <end position="152"/>
    </location>
</feature>
<keyword evidence="9" id="KW-1185">Reference proteome</keyword>
<keyword evidence="3" id="KW-0378">Hydrolase</keyword>
<name>A0ABQ7SC84_9ACAR</name>
<protein>
    <recommendedName>
        <fullName evidence="7">Carboxylesterase type B domain-containing protein</fullName>
    </recommendedName>
</protein>
<dbReference type="PROSITE" id="PS00941">
    <property type="entry name" value="CARBOXYLESTERASE_B_2"/>
    <property type="match status" value="1"/>
</dbReference>
<feature type="domain" description="Carboxylesterase type B" evidence="7">
    <location>
        <begin position="216"/>
        <end position="334"/>
    </location>
</feature>
<sequence length="339" mass="37795">MKQPIDTTPTIAGLVPVLLHLYVILSMISQVAVAAPSQIYKNNDEQHQHQRQVQVLMLHSNAPNSHNQTTTSLLEPSQLATHLIVDRSDILSKSSTNSTSDRHINNNNSNSEYDAPQLSALRLYGHESITSSDATNFQQPKDNQPSPAQPMPHVSEVTMTKFRPTWYSANRFNDLISSNAQTSSVNGSNVRAVPMLANMVPGDYIQQKAFDSPILLRTRLGVIEGVRSIRLGQKRLYTFLSIPYAKPPIGERRFAAPEPVEPWQGILQATSWPPFCVQTSMTLASRKSPVHVISTHMNEDCLYLNVWTPTLKYRKGRNRPVMVWLHGGAFQYGGISVSS</sequence>
<dbReference type="Pfam" id="PF00135">
    <property type="entry name" value="COesterase"/>
    <property type="match status" value="1"/>
</dbReference>
<dbReference type="Proteomes" id="UP000825002">
    <property type="component" value="Unassembled WGS sequence"/>
</dbReference>
<reference evidence="8 9" key="1">
    <citation type="submission" date="2020-10" db="EMBL/GenBank/DDBJ databases">
        <authorList>
            <person name="Klimov P.B."/>
            <person name="Dyachkov S.M."/>
            <person name="Chetverikov P.E."/>
        </authorList>
    </citation>
    <scope>NUCLEOTIDE SEQUENCE [LARGE SCALE GENOMIC DNA]</scope>
    <source>
        <strain evidence="8">BMOC 18-1129-001#AD2665</strain>
        <tissue evidence="8">Entire mites</tissue>
    </source>
</reference>
<dbReference type="InterPro" id="IPR002018">
    <property type="entry name" value="CarbesteraseB"/>
</dbReference>
<comment type="caution">
    <text evidence="8">The sequence shown here is derived from an EMBL/GenBank/DDBJ whole genome shotgun (WGS) entry which is preliminary data.</text>
</comment>
<evidence type="ECO:0000259" key="7">
    <source>
        <dbReference type="Pfam" id="PF00135"/>
    </source>
</evidence>
<accession>A0ABQ7SC84</accession>
<feature type="compositionally biased region" description="Polar residues" evidence="5">
    <location>
        <begin position="133"/>
        <end position="146"/>
    </location>
</feature>
<feature type="region of interest" description="Disordered" evidence="5">
    <location>
        <begin position="93"/>
        <end position="113"/>
    </location>
</feature>
<evidence type="ECO:0000256" key="2">
    <source>
        <dbReference type="ARBA" id="ARBA00022487"/>
    </source>
</evidence>
<feature type="signal peptide" evidence="6">
    <location>
        <begin position="1"/>
        <end position="34"/>
    </location>
</feature>
<dbReference type="InterPro" id="IPR019819">
    <property type="entry name" value="Carboxylesterase_B_CS"/>
</dbReference>
<comment type="similarity">
    <text evidence="1">Belongs to the type-B carboxylesterase/lipase family.</text>
</comment>
<dbReference type="PANTHER" id="PTHR43918">
    <property type="entry name" value="ACETYLCHOLINESTERASE"/>
    <property type="match status" value="1"/>
</dbReference>
<proteinExistence type="inferred from homology"/>
<keyword evidence="2" id="KW-0719">Serine esterase</keyword>
<evidence type="ECO:0000256" key="4">
    <source>
        <dbReference type="ARBA" id="ARBA00023180"/>
    </source>
</evidence>
<dbReference type="SUPFAM" id="SSF53474">
    <property type="entry name" value="alpha/beta-Hydrolases"/>
    <property type="match status" value="1"/>
</dbReference>